<reference evidence="1" key="1">
    <citation type="journal article" date="2019" name="MBio">
        <title>Virus Genomes from Deep Sea Sediments Expand the Ocean Megavirome and Support Independent Origins of Viral Gigantism.</title>
        <authorList>
            <person name="Backstrom D."/>
            <person name="Yutin N."/>
            <person name="Jorgensen S.L."/>
            <person name="Dharamshi J."/>
            <person name="Homa F."/>
            <person name="Zaremba-Niedwiedzka K."/>
            <person name="Spang A."/>
            <person name="Wolf Y.I."/>
            <person name="Koonin E.V."/>
            <person name="Ettema T.J."/>
        </authorList>
    </citation>
    <scope>NUCLEOTIDE SEQUENCE</scope>
</reference>
<gene>
    <name evidence="1" type="ORF">LCPAC406_01940</name>
</gene>
<dbReference type="SUPFAM" id="SSF140860">
    <property type="entry name" value="Pseudo ankyrin repeat-like"/>
    <property type="match status" value="1"/>
</dbReference>
<sequence>MEILESELKCKDCEELIFEFLINGYDYTPFTIEDLKLFSKKIKNWDECMKWGVVKGVGFIEYCESMIHEKLRKGAYIKCMIFSSRIGNLNMLKYFESKSVYGEQTWGRCFSIASLSEKYMLDKGIEKEDIFEVCKYVETKIKNAKCNYISFIMNGRIDILEYLWIRGYSTKWSSYMLAAARHNQLEILKWIEFRVPGEDLSWDYLLECCTNGIGLDTYKYCRPKCIEWKSFHRFLSNVSERGHFELFKHILFEYEESKSDEELNWKSYLSNVVRTGNLEMFKFIVSKHEESNSTEKLTWEGYVLIIATSKGPSRYVSPSREDFLRNGFNLFKYCAERSESPDYLECMLNAMSIGLHQIVSFCKERLDPGTEIPWRNCMAEAVYDGSIGYIEHIVSKTRIQWNWKRYIRHAAYWNQLESLKYIEEKMNKQDESIDWKKLMEVSKEKTQKETEVTVYIQIKLEG</sequence>
<dbReference type="EMBL" id="MK500606">
    <property type="protein sequence ID" value="QBK93880.1"/>
    <property type="molecule type" value="Genomic_DNA"/>
</dbReference>
<proteinExistence type="predicted"/>
<name>A0A481ZG94_9VIRU</name>
<protein>
    <submittedName>
        <fullName evidence="1">Ankyrin repeat protein</fullName>
    </submittedName>
</protein>
<evidence type="ECO:0000313" key="1">
    <source>
        <dbReference type="EMBL" id="QBK93880.1"/>
    </source>
</evidence>
<organism evidence="1">
    <name type="scientific">Pithovirus LCPAC406</name>
    <dbReference type="NCBI Taxonomy" id="2506599"/>
    <lineage>
        <taxon>Viruses</taxon>
        <taxon>Pithoviruses</taxon>
    </lineage>
</organism>
<accession>A0A481ZG94</accession>